<dbReference type="SUPFAM" id="SSF56784">
    <property type="entry name" value="HAD-like"/>
    <property type="match status" value="1"/>
</dbReference>
<keyword evidence="4" id="KW-0460">Magnesium</keyword>
<sequence>MAIPAIEDHWAVFLDLDGTLLDLAPRPDAVVVPTGLIATLEGLVQRLGGAVAIVTGRARDVADTLLAPLMLPGGFGHGAELRDGAGRIRTIDTIPAMPADWAPRLAAEIATWPGVILETKPHGLVLHHRAAPQWKDATRDVLLALLRGHDDDFTLMPAHMAFEIRPRVATKGRAVRALMQAAPFHARRPVFVGDDVTDEDGMEAARALGGLGLHVGRDFHGGPAQVRAWLAQPEARHAAP</sequence>
<dbReference type="Proteomes" id="UP000831327">
    <property type="component" value="Chromosome"/>
</dbReference>
<evidence type="ECO:0000313" key="5">
    <source>
        <dbReference type="EMBL" id="BDG73417.1"/>
    </source>
</evidence>
<keyword evidence="3 4" id="KW-0378">Hydrolase</keyword>
<reference evidence="5 6" key="1">
    <citation type="journal article" date="2016" name="Microbes Environ.">
        <title>Phylogenetically diverse aerobic anoxygenic phototrophic bacteria isolated from epilithic biofilms in Tama river, Japan.</title>
        <authorList>
            <person name="Hirose S."/>
            <person name="Matsuura K."/>
            <person name="Haruta S."/>
        </authorList>
    </citation>
    <scope>NUCLEOTIDE SEQUENCE [LARGE SCALE GENOMIC DNA]</scope>
    <source>
        <strain evidence="5 6">S08</strain>
    </source>
</reference>
<comment type="similarity">
    <text evidence="2 4">Belongs to the trehalose phosphatase family.</text>
</comment>
<dbReference type="EMBL" id="AP025637">
    <property type="protein sequence ID" value="BDG73417.1"/>
    <property type="molecule type" value="Genomic_DNA"/>
</dbReference>
<dbReference type="PANTHER" id="PTHR43768:SF3">
    <property type="entry name" value="TREHALOSE 6-PHOSPHATE PHOSPHATASE"/>
    <property type="match status" value="1"/>
</dbReference>
<comment type="function">
    <text evidence="4">Removes the phosphate from trehalose 6-phosphate to produce free trehalose.</text>
</comment>
<comment type="cofactor">
    <cofactor evidence="4">
        <name>Mg(2+)</name>
        <dbReference type="ChEBI" id="CHEBI:18420"/>
    </cofactor>
</comment>
<dbReference type="EC" id="3.1.3.12" evidence="4"/>
<keyword evidence="6" id="KW-1185">Reference proteome</keyword>
<name>A0ABN6P424_9PROT</name>
<dbReference type="InterPro" id="IPR036412">
    <property type="entry name" value="HAD-like_sf"/>
</dbReference>
<protein>
    <recommendedName>
        <fullName evidence="4">Trehalose 6-phosphate phosphatase</fullName>
        <ecNumber evidence="4">3.1.3.12</ecNumber>
    </recommendedName>
</protein>
<dbReference type="Gene3D" id="3.30.70.1020">
    <property type="entry name" value="Trehalose-6-phosphate phosphatase related protein, domain 2"/>
    <property type="match status" value="1"/>
</dbReference>
<gene>
    <name evidence="5" type="primary">otsB</name>
    <name evidence="5" type="ORF">Rmf_33460</name>
</gene>
<evidence type="ECO:0000256" key="2">
    <source>
        <dbReference type="ARBA" id="ARBA00008770"/>
    </source>
</evidence>
<accession>A0ABN6P424</accession>
<dbReference type="PANTHER" id="PTHR43768">
    <property type="entry name" value="TREHALOSE 6-PHOSPHATE PHOSPHATASE"/>
    <property type="match status" value="1"/>
</dbReference>
<dbReference type="NCBIfam" id="TIGR00685">
    <property type="entry name" value="T6PP"/>
    <property type="match status" value="1"/>
</dbReference>
<dbReference type="InterPro" id="IPR003337">
    <property type="entry name" value="Trehalose_PPase"/>
</dbReference>
<evidence type="ECO:0000313" key="6">
    <source>
        <dbReference type="Proteomes" id="UP000831327"/>
    </source>
</evidence>
<proteinExistence type="inferred from homology"/>
<dbReference type="InterPro" id="IPR023214">
    <property type="entry name" value="HAD_sf"/>
</dbReference>
<comment type="pathway">
    <text evidence="1 4">Glycan biosynthesis; trehalose biosynthesis.</text>
</comment>
<dbReference type="NCBIfam" id="TIGR01484">
    <property type="entry name" value="HAD-SF-IIB"/>
    <property type="match status" value="1"/>
</dbReference>
<evidence type="ECO:0000256" key="4">
    <source>
        <dbReference type="RuleBase" id="RU361117"/>
    </source>
</evidence>
<dbReference type="RefSeq" id="WP_244407646.1">
    <property type="nucleotide sequence ID" value="NZ_AP025637.1"/>
</dbReference>
<comment type="catalytic activity">
    <reaction evidence="4">
        <text>alpha,alpha-trehalose 6-phosphate + H2O = alpha,alpha-trehalose + phosphate</text>
        <dbReference type="Rhea" id="RHEA:23420"/>
        <dbReference type="ChEBI" id="CHEBI:15377"/>
        <dbReference type="ChEBI" id="CHEBI:16551"/>
        <dbReference type="ChEBI" id="CHEBI:43474"/>
        <dbReference type="ChEBI" id="CHEBI:58429"/>
        <dbReference type="EC" id="3.1.3.12"/>
    </reaction>
</comment>
<organism evidence="5 6">
    <name type="scientific">Roseomonas fluvialis</name>
    <dbReference type="NCBI Taxonomy" id="1750527"/>
    <lineage>
        <taxon>Bacteria</taxon>
        <taxon>Pseudomonadati</taxon>
        <taxon>Pseudomonadota</taxon>
        <taxon>Alphaproteobacteria</taxon>
        <taxon>Acetobacterales</taxon>
        <taxon>Roseomonadaceae</taxon>
        <taxon>Roseomonas</taxon>
    </lineage>
</organism>
<keyword evidence="4" id="KW-0479">Metal-binding</keyword>
<dbReference type="InterPro" id="IPR044651">
    <property type="entry name" value="OTSB-like"/>
</dbReference>
<evidence type="ECO:0000256" key="1">
    <source>
        <dbReference type="ARBA" id="ARBA00005199"/>
    </source>
</evidence>
<dbReference type="InterPro" id="IPR006379">
    <property type="entry name" value="HAD-SF_hydro_IIB"/>
</dbReference>
<evidence type="ECO:0000256" key="3">
    <source>
        <dbReference type="ARBA" id="ARBA00022801"/>
    </source>
</evidence>
<dbReference type="Gene3D" id="3.40.50.1000">
    <property type="entry name" value="HAD superfamily/HAD-like"/>
    <property type="match status" value="1"/>
</dbReference>
<dbReference type="Pfam" id="PF02358">
    <property type="entry name" value="Trehalose_PPase"/>
    <property type="match status" value="1"/>
</dbReference>